<evidence type="ECO:0000313" key="1">
    <source>
        <dbReference type="EMBL" id="KAG0720901.1"/>
    </source>
</evidence>
<dbReference type="EMBL" id="JACEEZ010012069">
    <property type="protein sequence ID" value="KAG0720901.1"/>
    <property type="molecule type" value="Genomic_DNA"/>
</dbReference>
<evidence type="ECO:0000313" key="2">
    <source>
        <dbReference type="Proteomes" id="UP000770661"/>
    </source>
</evidence>
<sequence length="103" mass="11319">MHRALHLTKDVSPKALRTIEGIPIISLYVSEVQDSDLDRVVEMAKAILPQDKKRHALVSVCDSGQISSLIKIPKYIVTVGDTRSPPQAMPQGHVGLINLIQDI</sequence>
<dbReference type="OrthoDB" id="8680608at2759"/>
<gene>
    <name evidence="1" type="ORF">GWK47_047513</name>
</gene>
<protein>
    <submittedName>
        <fullName evidence="1">Uncharacterized protein</fullName>
    </submittedName>
</protein>
<organism evidence="1 2">
    <name type="scientific">Chionoecetes opilio</name>
    <name type="common">Atlantic snow crab</name>
    <name type="synonym">Cancer opilio</name>
    <dbReference type="NCBI Taxonomy" id="41210"/>
    <lineage>
        <taxon>Eukaryota</taxon>
        <taxon>Metazoa</taxon>
        <taxon>Ecdysozoa</taxon>
        <taxon>Arthropoda</taxon>
        <taxon>Crustacea</taxon>
        <taxon>Multicrustacea</taxon>
        <taxon>Malacostraca</taxon>
        <taxon>Eumalacostraca</taxon>
        <taxon>Eucarida</taxon>
        <taxon>Decapoda</taxon>
        <taxon>Pleocyemata</taxon>
        <taxon>Brachyura</taxon>
        <taxon>Eubrachyura</taxon>
        <taxon>Majoidea</taxon>
        <taxon>Majidae</taxon>
        <taxon>Chionoecetes</taxon>
    </lineage>
</organism>
<name>A0A8J5CUD0_CHIOP</name>
<keyword evidence="2" id="KW-1185">Reference proteome</keyword>
<dbReference type="AlphaFoldDB" id="A0A8J5CUD0"/>
<reference evidence="1" key="1">
    <citation type="submission" date="2020-07" db="EMBL/GenBank/DDBJ databases">
        <title>The High-quality genome of the commercially important snow crab, Chionoecetes opilio.</title>
        <authorList>
            <person name="Jeong J.-H."/>
            <person name="Ryu S."/>
        </authorList>
    </citation>
    <scope>NUCLEOTIDE SEQUENCE</scope>
    <source>
        <strain evidence="1">MADBK_172401_WGS</strain>
        <tissue evidence="1">Digestive gland</tissue>
    </source>
</reference>
<dbReference type="Proteomes" id="UP000770661">
    <property type="component" value="Unassembled WGS sequence"/>
</dbReference>
<accession>A0A8J5CUD0</accession>
<comment type="caution">
    <text evidence="1">The sequence shown here is derived from an EMBL/GenBank/DDBJ whole genome shotgun (WGS) entry which is preliminary data.</text>
</comment>
<proteinExistence type="predicted"/>